<dbReference type="InterPro" id="IPR000073">
    <property type="entry name" value="AB_hydrolase_1"/>
</dbReference>
<evidence type="ECO:0000259" key="2">
    <source>
        <dbReference type="Pfam" id="PF00561"/>
    </source>
</evidence>
<protein>
    <submittedName>
        <fullName evidence="3">ARAD1D27896p</fullName>
    </submittedName>
</protein>
<keyword evidence="1" id="KW-0378">Hydrolase</keyword>
<feature type="domain" description="AB hydrolase-1" evidence="2">
    <location>
        <begin position="23"/>
        <end position="255"/>
    </location>
</feature>
<name>A0A060TB14_BLAAD</name>
<evidence type="ECO:0000256" key="1">
    <source>
        <dbReference type="ARBA" id="ARBA00022801"/>
    </source>
</evidence>
<dbReference type="PhylomeDB" id="A0A060TB14"/>
<organism evidence="3">
    <name type="scientific">Blastobotrys adeninivorans</name>
    <name type="common">Yeast</name>
    <name type="synonym">Arxula adeninivorans</name>
    <dbReference type="NCBI Taxonomy" id="409370"/>
    <lineage>
        <taxon>Eukaryota</taxon>
        <taxon>Fungi</taxon>
        <taxon>Dikarya</taxon>
        <taxon>Ascomycota</taxon>
        <taxon>Saccharomycotina</taxon>
        <taxon>Dipodascomycetes</taxon>
        <taxon>Dipodascales</taxon>
        <taxon>Trichomonascaceae</taxon>
        <taxon>Blastobotrys</taxon>
    </lineage>
</organism>
<dbReference type="Pfam" id="PF00561">
    <property type="entry name" value="Abhydrolase_1"/>
    <property type="match status" value="1"/>
</dbReference>
<reference evidence="3" key="2">
    <citation type="submission" date="2014-06" db="EMBL/GenBank/DDBJ databases">
        <title>The complete genome of Blastobotrys (Arxula) adeninivorans LS3 - a yeast of biotechnological interest.</title>
        <authorList>
            <person name="Kunze G."/>
            <person name="Gaillardin C."/>
            <person name="Czernicka M."/>
            <person name="Durrens P."/>
            <person name="Martin T."/>
            <person name="Boer E."/>
            <person name="Gabaldon T."/>
            <person name="Cruz J."/>
            <person name="Talla E."/>
            <person name="Marck C."/>
            <person name="Goffeau A."/>
            <person name="Barbe V."/>
            <person name="Baret P."/>
            <person name="Baronian K."/>
            <person name="Beier S."/>
            <person name="Bleykasten C."/>
            <person name="Bode R."/>
            <person name="Casaregola S."/>
            <person name="Despons L."/>
            <person name="Fairhead C."/>
            <person name="Giersberg M."/>
            <person name="Gierski P."/>
            <person name="Hahnel U."/>
            <person name="Hartmann A."/>
            <person name="Jankowska D."/>
            <person name="Jubin C."/>
            <person name="Jung P."/>
            <person name="Lafontaine I."/>
            <person name="Leh-Louis V."/>
            <person name="Lemaire M."/>
            <person name="Marcet-Houben M."/>
            <person name="Mascher M."/>
            <person name="Morel G."/>
            <person name="Richard G.-F."/>
            <person name="Riechen J."/>
            <person name="Sacerdot C."/>
            <person name="Sarkar A."/>
            <person name="Savel G."/>
            <person name="Schacherer J."/>
            <person name="Sherman D."/>
            <person name="Straub M.-L."/>
            <person name="Stein N."/>
            <person name="Thierry A."/>
            <person name="Trautwein-Schult A."/>
            <person name="Westhof E."/>
            <person name="Worch S."/>
            <person name="Dujon B."/>
            <person name="Souciet J.-L."/>
            <person name="Wincker P."/>
            <person name="Scholz U."/>
            <person name="Neuveglise N."/>
        </authorList>
    </citation>
    <scope>NUCLEOTIDE SEQUENCE</scope>
    <source>
        <strain evidence="3">LS3</strain>
    </source>
</reference>
<dbReference type="PANTHER" id="PTHR43798">
    <property type="entry name" value="MONOACYLGLYCEROL LIPASE"/>
    <property type="match status" value="1"/>
</dbReference>
<dbReference type="PANTHER" id="PTHR43798:SF31">
    <property type="entry name" value="AB HYDROLASE SUPERFAMILY PROTEIN YCLE"/>
    <property type="match status" value="1"/>
</dbReference>
<gene>
    <name evidence="3" type="ORF">GNLVRS02_ARAD1D27896g</name>
</gene>
<dbReference type="InterPro" id="IPR050266">
    <property type="entry name" value="AB_hydrolase_sf"/>
</dbReference>
<dbReference type="InterPro" id="IPR029058">
    <property type="entry name" value="AB_hydrolase_fold"/>
</dbReference>
<dbReference type="AlphaFoldDB" id="A0A060TB14"/>
<dbReference type="PRINTS" id="PR00111">
    <property type="entry name" value="ABHYDROLASE"/>
</dbReference>
<proteinExistence type="predicted"/>
<dbReference type="SUPFAM" id="SSF53474">
    <property type="entry name" value="alpha/beta-Hydrolases"/>
    <property type="match status" value="1"/>
</dbReference>
<sequence>MSSTQLLSGLKFRFKQEGDPSAPLLVLSNSLMSTLESWDYVAPKFLDSGFQLLRYDQVGHGETEAPARGTMFSMDDMVRQLHDLLAVQGVKPYAIIGCSIGGIIALRYAQVYPEDLTKVVASSVPGMSTLPNTIDTWNERIAIVENGGLKDELVPATINRWFKLPEKGTISPQVRADATAQASKTSETGYLSCVNALLNYDFDPDLPKIKKKPLLIAGQLDGNLEDVIGEFAKKIPDSQFVVLPNSGHIPMVDDPERFASTVLKYLKE</sequence>
<dbReference type="Gene3D" id="3.40.50.1820">
    <property type="entry name" value="alpha/beta hydrolase"/>
    <property type="match status" value="1"/>
</dbReference>
<dbReference type="EMBL" id="HG937694">
    <property type="protein sequence ID" value="CDP38138.1"/>
    <property type="molecule type" value="Genomic_DNA"/>
</dbReference>
<dbReference type="GO" id="GO:0016020">
    <property type="term" value="C:membrane"/>
    <property type="evidence" value="ECO:0007669"/>
    <property type="project" value="TreeGrafter"/>
</dbReference>
<reference evidence="3" key="1">
    <citation type="submission" date="2014-02" db="EMBL/GenBank/DDBJ databases">
        <authorList>
            <person name="Genoscope - CEA"/>
        </authorList>
    </citation>
    <scope>NUCLEOTIDE SEQUENCE</scope>
    <source>
        <strain evidence="3">LS3</strain>
    </source>
</reference>
<evidence type="ECO:0000313" key="3">
    <source>
        <dbReference type="EMBL" id="CDP38138.1"/>
    </source>
</evidence>
<dbReference type="GO" id="GO:0016787">
    <property type="term" value="F:hydrolase activity"/>
    <property type="evidence" value="ECO:0007669"/>
    <property type="project" value="UniProtKB-KW"/>
</dbReference>
<accession>A0A060TB14</accession>